<evidence type="ECO:0000313" key="16">
    <source>
        <dbReference type="Proteomes" id="UP000054564"/>
    </source>
</evidence>
<keyword evidence="7 10" id="KW-0030">Aminoacyl-tRNA synthetase</keyword>
<sequence length="1142" mass="129151">MAQSQPSSIQELMDRKQKEATLDMGGNFTKRDDLIRYEKEAQEKWAQLKIFQTDSPYTENPELRDLSGEELREKYPKFFGTFPYPYMNGSLHLGHAFTISKIEFAVGFERMRGRKALFPVGWHATGMPIKSASDKIIRELEQFGQDLSKYDPQAEMKESIEEASSSEVQPSASEGQDKSKAKKGKLQAKSTGLQYQFQIMESIGVSRTDIPKFADPQYWLQYFPPIAKNDLNAFGARVDWRRSFITTDINPYYDAFVRWQMNRLKEKGYVKFGERYTIYSPKDGQPCMDHDRSSGERLGSQEYTCLKMRVLEWGPQASQLEKELVGKDVFFVAATLRPETMYGQTNCFVGPSIQYGIFEMKDGSLYVCTPRAARNMAFQNFTSERGVVKQAATIQGSALYGTKIHAPNGIHQAVYILPMETVLASKGTGVVTSVPSDSPDDYINLMHLRKKAAYYNLDPVWVSLDPIPVLSTPEFGEMSAPKLISTLKIDSPKDATKLAEAKERAYKAGFYQGVMSVGPFTGQSVEKAKPKVREELISQGCAFPYAEPEGLIISRSNDECVVALCDQWYLDYGEPTWQAKAYKLLERMNIRDGPTKKKFQEDLDWLHQWACARSYGLGSRLPWDPEFLVESLSDSTVYMAYYTVSHLLHGGDIFGKTVGPLGITASQMTDEVWDYIFGTDSIEFKSDRDHPLSQDKADLLRREFRYFYPMDVRSSGKDLISNHLCFCIYVHTALFDEQFWPRTMRANGHLMLNGKKMSKSTGNSLTLYDSLKKFGADATRLTLADSGDGFDDANFEELTANASILRLHTLLEWCREVISNNSSFRTGPFTLFDQIFENETKLAINKTYKAYDESLYKEAQKVGFYELLGARDWYRDFTSEEGGMHGELLKYYVKTQTLLIAPIAPHFAEYVWGTILGETSSIQSASFPDSNQSVDLSMIDAAEYVKETVRNVRTTEINLSKRKAKADNKKGSAANGPQLAFDPVKPKRVRIFVADRFPAWQSSCIDALAQNLNKETSAIDEKSLRADLEKLGLFKDKRTMPFIMMMKGKIKLNGPSALERSLTFNERDILEKAAGYLRRTLSYEDVEIESMDSGIAQVQQLEENQDKESPSSPSAEMLGYNLAIIQASQPGAPAFVVYNPPS</sequence>
<proteinExistence type="inferred from homology"/>
<dbReference type="GO" id="GO:0004823">
    <property type="term" value="F:leucine-tRNA ligase activity"/>
    <property type="evidence" value="ECO:0007669"/>
    <property type="project" value="UniProtKB-EC"/>
</dbReference>
<keyword evidence="4 10" id="KW-0547">Nucleotide-binding</keyword>
<evidence type="ECO:0000256" key="11">
    <source>
        <dbReference type="SAM" id="MobiDB-lite"/>
    </source>
</evidence>
<evidence type="ECO:0000256" key="8">
    <source>
        <dbReference type="ARBA" id="ARBA00030520"/>
    </source>
</evidence>
<feature type="domain" description="Methionyl/Valyl/Leucyl/Isoleucyl-tRNA synthetase anticodon-binding" evidence="13">
    <location>
        <begin position="833"/>
        <end position="955"/>
    </location>
</feature>
<feature type="region of interest" description="Disordered" evidence="11">
    <location>
        <begin position="155"/>
        <end position="185"/>
    </location>
</feature>
<evidence type="ECO:0000259" key="12">
    <source>
        <dbReference type="Pfam" id="PF00133"/>
    </source>
</evidence>
<evidence type="ECO:0000256" key="7">
    <source>
        <dbReference type="ARBA" id="ARBA00023146"/>
    </source>
</evidence>
<dbReference type="Pfam" id="PF08264">
    <property type="entry name" value="Anticodon_1"/>
    <property type="match status" value="1"/>
</dbReference>
<feature type="domain" description="Leucine--tRNA ligase RagD-binding" evidence="14">
    <location>
        <begin position="993"/>
        <end position="1061"/>
    </location>
</feature>
<evidence type="ECO:0000256" key="4">
    <source>
        <dbReference type="ARBA" id="ARBA00022741"/>
    </source>
</evidence>
<dbReference type="InterPro" id="IPR001412">
    <property type="entry name" value="aa-tRNA-synth_I_CS"/>
</dbReference>
<dbReference type="InterPro" id="IPR055416">
    <property type="entry name" value="RBD_LARS1"/>
</dbReference>
<dbReference type="InterPro" id="IPR013155">
    <property type="entry name" value="M/V/L/I-tRNA-synth_anticd-bd"/>
</dbReference>
<dbReference type="NCBIfam" id="TIGR00395">
    <property type="entry name" value="leuS_arch"/>
    <property type="match status" value="1"/>
</dbReference>
<protein>
    <recommendedName>
        <fullName evidence="2">leucine--tRNA ligase</fullName>
        <ecNumber evidence="2">6.1.1.4</ecNumber>
    </recommendedName>
    <alternativeName>
        <fullName evidence="8">Leucyl-tRNA synthetase</fullName>
    </alternativeName>
</protein>
<dbReference type="Gene3D" id="1.10.730.10">
    <property type="entry name" value="Isoleucyl-tRNA Synthetase, Domain 1"/>
    <property type="match status" value="1"/>
</dbReference>
<keyword evidence="6 10" id="KW-0648">Protein biosynthesis</keyword>
<evidence type="ECO:0000256" key="10">
    <source>
        <dbReference type="RuleBase" id="RU363035"/>
    </source>
</evidence>
<evidence type="ECO:0000256" key="1">
    <source>
        <dbReference type="ARBA" id="ARBA00005594"/>
    </source>
</evidence>
<feature type="compositionally biased region" description="Polar residues" evidence="11">
    <location>
        <begin position="162"/>
        <end position="174"/>
    </location>
</feature>
<name>A0A0L0VU27_9BASI</name>
<accession>A0A0L0VU27</accession>
<dbReference type="Proteomes" id="UP000054564">
    <property type="component" value="Unassembled WGS sequence"/>
</dbReference>
<gene>
    <name evidence="15" type="ORF">PSTG_04061</name>
</gene>
<keyword evidence="5 10" id="KW-0067">ATP-binding</keyword>
<feature type="domain" description="Aminoacyl-tRNA synthetase class Ia" evidence="12">
    <location>
        <begin position="219"/>
        <end position="794"/>
    </location>
</feature>
<comment type="catalytic activity">
    <reaction evidence="9">
        <text>tRNA(Leu) + L-leucine + ATP = L-leucyl-tRNA(Leu) + AMP + diphosphate</text>
        <dbReference type="Rhea" id="RHEA:11688"/>
        <dbReference type="Rhea" id="RHEA-COMP:9613"/>
        <dbReference type="Rhea" id="RHEA-COMP:9622"/>
        <dbReference type="ChEBI" id="CHEBI:30616"/>
        <dbReference type="ChEBI" id="CHEBI:33019"/>
        <dbReference type="ChEBI" id="CHEBI:57427"/>
        <dbReference type="ChEBI" id="CHEBI:78442"/>
        <dbReference type="ChEBI" id="CHEBI:78494"/>
        <dbReference type="ChEBI" id="CHEBI:456215"/>
        <dbReference type="EC" id="6.1.1.4"/>
    </reaction>
</comment>
<dbReference type="GO" id="GO:0005524">
    <property type="term" value="F:ATP binding"/>
    <property type="evidence" value="ECO:0007669"/>
    <property type="project" value="UniProtKB-KW"/>
</dbReference>
<feature type="region of interest" description="Disordered" evidence="11">
    <location>
        <begin position="960"/>
        <end position="979"/>
    </location>
</feature>
<evidence type="ECO:0000256" key="6">
    <source>
        <dbReference type="ARBA" id="ARBA00022917"/>
    </source>
</evidence>
<keyword evidence="16" id="KW-1185">Reference proteome</keyword>
<dbReference type="SUPFAM" id="SSF47323">
    <property type="entry name" value="Anticodon-binding domain of a subclass of class I aminoacyl-tRNA synthetases"/>
    <property type="match status" value="1"/>
</dbReference>
<evidence type="ECO:0000259" key="13">
    <source>
        <dbReference type="Pfam" id="PF08264"/>
    </source>
</evidence>
<dbReference type="Pfam" id="PF24810">
    <property type="entry name" value="RBD_LARS1"/>
    <property type="match status" value="1"/>
</dbReference>
<dbReference type="EC" id="6.1.1.4" evidence="2"/>
<dbReference type="InterPro" id="IPR014729">
    <property type="entry name" value="Rossmann-like_a/b/a_fold"/>
</dbReference>
<dbReference type="PROSITE" id="PS00178">
    <property type="entry name" value="AA_TRNA_LIGASE_I"/>
    <property type="match status" value="1"/>
</dbReference>
<evidence type="ECO:0000259" key="14">
    <source>
        <dbReference type="Pfam" id="PF24810"/>
    </source>
</evidence>
<dbReference type="GO" id="GO:0002161">
    <property type="term" value="F:aminoacyl-tRNA deacylase activity"/>
    <property type="evidence" value="ECO:0007669"/>
    <property type="project" value="InterPro"/>
</dbReference>
<dbReference type="PANTHER" id="PTHR45794">
    <property type="entry name" value="LEUCYL-TRNA SYNTHETASE"/>
    <property type="match status" value="1"/>
</dbReference>
<dbReference type="SUPFAM" id="SSF52374">
    <property type="entry name" value="Nucleotidylyl transferase"/>
    <property type="match status" value="1"/>
</dbReference>
<dbReference type="AlphaFoldDB" id="A0A0L0VU27"/>
<evidence type="ECO:0000256" key="9">
    <source>
        <dbReference type="ARBA" id="ARBA00047469"/>
    </source>
</evidence>
<evidence type="ECO:0000313" key="15">
    <source>
        <dbReference type="EMBL" id="KNF02776.1"/>
    </source>
</evidence>
<dbReference type="GO" id="GO:0006429">
    <property type="term" value="P:leucyl-tRNA aminoacylation"/>
    <property type="evidence" value="ECO:0007669"/>
    <property type="project" value="InterPro"/>
</dbReference>
<evidence type="ECO:0000256" key="2">
    <source>
        <dbReference type="ARBA" id="ARBA00013164"/>
    </source>
</evidence>
<reference evidence="16" key="1">
    <citation type="submission" date="2014-03" db="EMBL/GenBank/DDBJ databases">
        <title>The Genome Sequence of Puccinia striiformis f. sp. tritici PST-78.</title>
        <authorList>
            <consortium name="The Broad Institute Genome Sequencing Platform"/>
            <person name="Cuomo C."/>
            <person name="Hulbert S."/>
            <person name="Chen X."/>
            <person name="Walker B."/>
            <person name="Young S.K."/>
            <person name="Zeng Q."/>
            <person name="Gargeya S."/>
            <person name="Fitzgerald M."/>
            <person name="Haas B."/>
            <person name="Abouelleil A."/>
            <person name="Alvarado L."/>
            <person name="Arachchi H.M."/>
            <person name="Berlin A.M."/>
            <person name="Chapman S.B."/>
            <person name="Goldberg J."/>
            <person name="Griggs A."/>
            <person name="Gujja S."/>
            <person name="Hansen M."/>
            <person name="Howarth C."/>
            <person name="Imamovic A."/>
            <person name="Larimer J."/>
            <person name="McCowan C."/>
            <person name="Montmayeur A."/>
            <person name="Murphy C."/>
            <person name="Neiman D."/>
            <person name="Pearson M."/>
            <person name="Priest M."/>
            <person name="Roberts A."/>
            <person name="Saif S."/>
            <person name="Shea T."/>
            <person name="Sisk P."/>
            <person name="Sykes S."/>
            <person name="Wortman J."/>
            <person name="Nusbaum C."/>
            <person name="Birren B."/>
        </authorList>
    </citation>
    <scope>NUCLEOTIDE SEQUENCE [LARGE SCALE GENOMIC DNA]</scope>
    <source>
        <strain evidence="16">race PST-78</strain>
    </source>
</reference>
<organism evidence="15 16">
    <name type="scientific">Puccinia striiformis f. sp. tritici PST-78</name>
    <dbReference type="NCBI Taxonomy" id="1165861"/>
    <lineage>
        <taxon>Eukaryota</taxon>
        <taxon>Fungi</taxon>
        <taxon>Dikarya</taxon>
        <taxon>Basidiomycota</taxon>
        <taxon>Pucciniomycotina</taxon>
        <taxon>Pucciniomycetes</taxon>
        <taxon>Pucciniales</taxon>
        <taxon>Pucciniaceae</taxon>
        <taxon>Puccinia</taxon>
    </lineage>
</organism>
<dbReference type="FunFam" id="3.90.740.10:FF:000001">
    <property type="entry name" value="Leucine--tRNA ligase, cytoplasmic"/>
    <property type="match status" value="1"/>
</dbReference>
<dbReference type="OrthoDB" id="10249672at2759"/>
<feature type="domain" description="Aminoacyl-tRNA synthetase class Ia" evidence="12">
    <location>
        <begin position="71"/>
        <end position="163"/>
    </location>
</feature>
<evidence type="ECO:0000256" key="5">
    <source>
        <dbReference type="ARBA" id="ARBA00022840"/>
    </source>
</evidence>
<keyword evidence="3 10" id="KW-0436">Ligase</keyword>
<comment type="similarity">
    <text evidence="1 10">Belongs to the class-I aminoacyl-tRNA synthetase family.</text>
</comment>
<feature type="region of interest" description="Disordered" evidence="11">
    <location>
        <begin position="1"/>
        <end position="23"/>
    </location>
</feature>
<feature type="compositionally biased region" description="Basic and acidic residues" evidence="11">
    <location>
        <begin position="12"/>
        <end position="21"/>
    </location>
</feature>
<dbReference type="PANTHER" id="PTHR45794:SF1">
    <property type="entry name" value="LEUCINE--TRNA LIGASE, CYTOPLASMIC"/>
    <property type="match status" value="1"/>
</dbReference>
<dbReference type="InterPro" id="IPR009008">
    <property type="entry name" value="Val/Leu/Ile-tRNA-synth_edit"/>
</dbReference>
<dbReference type="Pfam" id="PF00133">
    <property type="entry name" value="tRNA-synt_1"/>
    <property type="match status" value="2"/>
</dbReference>
<dbReference type="InterPro" id="IPR009080">
    <property type="entry name" value="tRNAsynth_Ia_anticodon-bd"/>
</dbReference>
<dbReference type="InterPro" id="IPR004493">
    <property type="entry name" value="Leu-tRNA-synth_Ia_arc/euk"/>
</dbReference>
<dbReference type="Gene3D" id="3.90.740.10">
    <property type="entry name" value="Valyl/Leucyl/Isoleucyl-tRNA synthetase, editing domain"/>
    <property type="match status" value="1"/>
</dbReference>
<dbReference type="Gene3D" id="3.40.50.620">
    <property type="entry name" value="HUPs"/>
    <property type="match status" value="1"/>
</dbReference>
<dbReference type="STRING" id="1165861.A0A0L0VU27"/>
<dbReference type="SUPFAM" id="SSF50677">
    <property type="entry name" value="ValRS/IleRS/LeuRS editing domain"/>
    <property type="match status" value="1"/>
</dbReference>
<dbReference type="CDD" id="cd07959">
    <property type="entry name" value="Anticodon_Ia_Leu_AEc"/>
    <property type="match status" value="1"/>
</dbReference>
<evidence type="ECO:0000256" key="3">
    <source>
        <dbReference type="ARBA" id="ARBA00022598"/>
    </source>
</evidence>
<dbReference type="InterPro" id="IPR002300">
    <property type="entry name" value="aa-tRNA-synth_Ia"/>
</dbReference>
<dbReference type="EMBL" id="AJIL01000021">
    <property type="protein sequence ID" value="KNF02776.1"/>
    <property type="molecule type" value="Genomic_DNA"/>
</dbReference>
<feature type="compositionally biased region" description="Polar residues" evidence="11">
    <location>
        <begin position="1"/>
        <end position="10"/>
    </location>
</feature>
<comment type="caution">
    <text evidence="15">The sequence shown here is derived from an EMBL/GenBank/DDBJ whole genome shotgun (WGS) entry which is preliminary data.</text>
</comment>